<accession>A0ABP9R0T6</accession>
<dbReference type="InterPro" id="IPR036514">
    <property type="entry name" value="SGNH_hydro_sf"/>
</dbReference>
<proteinExistence type="predicted"/>
<dbReference type="Pfam" id="PF13472">
    <property type="entry name" value="Lipase_GDSL_2"/>
    <property type="match status" value="1"/>
</dbReference>
<evidence type="ECO:0000313" key="2">
    <source>
        <dbReference type="EMBL" id="GAA5170329.1"/>
    </source>
</evidence>
<dbReference type="EMBL" id="BAABJP010000043">
    <property type="protein sequence ID" value="GAA5170329.1"/>
    <property type="molecule type" value="Genomic_DNA"/>
</dbReference>
<gene>
    <name evidence="2" type="ORF">GCM10023321_67350</name>
</gene>
<comment type="caution">
    <text evidence="2">The sequence shown here is derived from an EMBL/GenBank/DDBJ whole genome shotgun (WGS) entry which is preliminary data.</text>
</comment>
<reference evidence="3" key="1">
    <citation type="journal article" date="2019" name="Int. J. Syst. Evol. Microbiol.">
        <title>The Global Catalogue of Microorganisms (GCM) 10K type strain sequencing project: providing services to taxonomists for standard genome sequencing and annotation.</title>
        <authorList>
            <consortium name="The Broad Institute Genomics Platform"/>
            <consortium name="The Broad Institute Genome Sequencing Center for Infectious Disease"/>
            <person name="Wu L."/>
            <person name="Ma J."/>
        </authorList>
    </citation>
    <scope>NUCLEOTIDE SEQUENCE [LARGE SCALE GENOMIC DNA]</scope>
    <source>
        <strain evidence="3">JCM 18303</strain>
    </source>
</reference>
<evidence type="ECO:0000313" key="3">
    <source>
        <dbReference type="Proteomes" id="UP001428817"/>
    </source>
</evidence>
<protein>
    <recommendedName>
        <fullName evidence="1">SGNH hydrolase-type esterase domain-containing protein</fullName>
    </recommendedName>
</protein>
<name>A0ABP9R0T6_9PSEU</name>
<dbReference type="CDD" id="cd00229">
    <property type="entry name" value="SGNH_hydrolase"/>
    <property type="match status" value="1"/>
</dbReference>
<sequence length="219" mass="23491">MAGAAGYARRRTALAGITEDYAAYWRRRARRPGELVLVALGDSLAQGLTARRPERGFVGLLADELAAREGRTVGVRNLSVTGATVADVLAGQLPLTTDSTDLGQETLVAVCVGTNDVVHTPLRAFRERFAELCAGLPAGALVADVPNFPRGPHRIAARRYSSSCREVLAGFPRLIPVPLERATRAMRFWEVGADLVHPGDPGHRRYAAAYLEARHTAAG</sequence>
<keyword evidence="3" id="KW-1185">Reference proteome</keyword>
<evidence type="ECO:0000259" key="1">
    <source>
        <dbReference type="Pfam" id="PF13472"/>
    </source>
</evidence>
<dbReference type="Gene3D" id="3.40.50.1110">
    <property type="entry name" value="SGNH hydrolase"/>
    <property type="match status" value="1"/>
</dbReference>
<dbReference type="SUPFAM" id="SSF52266">
    <property type="entry name" value="SGNH hydrolase"/>
    <property type="match status" value="1"/>
</dbReference>
<dbReference type="InterPro" id="IPR013830">
    <property type="entry name" value="SGNH_hydro"/>
</dbReference>
<dbReference type="Proteomes" id="UP001428817">
    <property type="component" value="Unassembled WGS sequence"/>
</dbReference>
<organism evidence="2 3">
    <name type="scientific">Pseudonocardia eucalypti</name>
    <dbReference type="NCBI Taxonomy" id="648755"/>
    <lineage>
        <taxon>Bacteria</taxon>
        <taxon>Bacillati</taxon>
        <taxon>Actinomycetota</taxon>
        <taxon>Actinomycetes</taxon>
        <taxon>Pseudonocardiales</taxon>
        <taxon>Pseudonocardiaceae</taxon>
        <taxon>Pseudonocardia</taxon>
    </lineage>
</organism>
<feature type="domain" description="SGNH hydrolase-type esterase" evidence="1">
    <location>
        <begin position="39"/>
        <end position="205"/>
    </location>
</feature>